<dbReference type="EMBL" id="KN832988">
    <property type="protein sequence ID" value="KIM84274.1"/>
    <property type="molecule type" value="Genomic_DNA"/>
</dbReference>
<evidence type="ECO:0000313" key="2">
    <source>
        <dbReference type="EMBL" id="KIM84274.1"/>
    </source>
</evidence>
<dbReference type="GO" id="GO:0005634">
    <property type="term" value="C:nucleus"/>
    <property type="evidence" value="ECO:0007669"/>
    <property type="project" value="TreeGrafter"/>
</dbReference>
<dbReference type="InterPro" id="IPR011009">
    <property type="entry name" value="Kinase-like_dom_sf"/>
</dbReference>
<dbReference type="PANTHER" id="PTHR44167">
    <property type="entry name" value="OVARIAN-SPECIFIC SERINE/THREONINE-PROTEIN KINASE LOK-RELATED"/>
    <property type="match status" value="1"/>
</dbReference>
<dbReference type="PANTHER" id="PTHR44167:SF30">
    <property type="entry name" value="PHOSPHORYLASE KINASE"/>
    <property type="match status" value="1"/>
</dbReference>
<dbReference type="AlphaFoldDB" id="A0A0C3FXK1"/>
<proteinExistence type="predicted"/>
<dbReference type="SUPFAM" id="SSF56112">
    <property type="entry name" value="Protein kinase-like (PK-like)"/>
    <property type="match status" value="1"/>
</dbReference>
<evidence type="ECO:0000259" key="1">
    <source>
        <dbReference type="PROSITE" id="PS50011"/>
    </source>
</evidence>
<dbReference type="Proteomes" id="UP000054166">
    <property type="component" value="Unassembled WGS sequence"/>
</dbReference>
<gene>
    <name evidence="2" type="ORF">PILCRDRAFT_818615</name>
</gene>
<dbReference type="Gene3D" id="1.10.510.10">
    <property type="entry name" value="Transferase(Phosphotransferase) domain 1"/>
    <property type="match status" value="1"/>
</dbReference>
<feature type="domain" description="Protein kinase" evidence="1">
    <location>
        <begin position="34"/>
        <end position="294"/>
    </location>
</feature>
<dbReference type="InParanoid" id="A0A0C3FXK1"/>
<accession>A0A0C3FXK1</accession>
<sequence length="294" mass="33621">MHGVWEPLRAWFASEGLQIFDPQKNSTLMTVTPQINEIRAHDGTYSTHYGPPRIAHEHRRAVHCIARTTDGRDVLIRLITRAGQGHEELHVLQHIAIGHRAFLGDNHCLPMLRTLVLEDMTFGVFPFMYAGFTSPWYHNVGEVFDAVLQVLQGFKFLHRHLIAHRDVGADNILINFTEGQMAPMGESGQRPFPFRGLFPVRYYIIDFELSTRFPEDSTPDQRVVTGLPLLRHGYDHPDDYGRDVAPEMLLDAPYCPFKSDIFQLGKDSVIVFVRSPKEADCNTCAQYLILFYNT</sequence>
<dbReference type="GO" id="GO:0044773">
    <property type="term" value="P:mitotic DNA damage checkpoint signaling"/>
    <property type="evidence" value="ECO:0007669"/>
    <property type="project" value="TreeGrafter"/>
</dbReference>
<evidence type="ECO:0000313" key="3">
    <source>
        <dbReference type="Proteomes" id="UP000054166"/>
    </source>
</evidence>
<dbReference type="HOGENOM" id="CLU_947019_0_0_1"/>
<dbReference type="PROSITE" id="PS50011">
    <property type="entry name" value="PROTEIN_KINASE_DOM"/>
    <property type="match status" value="1"/>
</dbReference>
<dbReference type="STRING" id="765440.A0A0C3FXK1"/>
<name>A0A0C3FXK1_PILCF</name>
<dbReference type="GO" id="GO:0005524">
    <property type="term" value="F:ATP binding"/>
    <property type="evidence" value="ECO:0007669"/>
    <property type="project" value="InterPro"/>
</dbReference>
<keyword evidence="3" id="KW-1185">Reference proteome</keyword>
<dbReference type="GO" id="GO:0004674">
    <property type="term" value="F:protein serine/threonine kinase activity"/>
    <property type="evidence" value="ECO:0007669"/>
    <property type="project" value="TreeGrafter"/>
</dbReference>
<organism evidence="2 3">
    <name type="scientific">Piloderma croceum (strain F 1598)</name>
    <dbReference type="NCBI Taxonomy" id="765440"/>
    <lineage>
        <taxon>Eukaryota</taxon>
        <taxon>Fungi</taxon>
        <taxon>Dikarya</taxon>
        <taxon>Basidiomycota</taxon>
        <taxon>Agaricomycotina</taxon>
        <taxon>Agaricomycetes</taxon>
        <taxon>Agaricomycetidae</taxon>
        <taxon>Atheliales</taxon>
        <taxon>Atheliaceae</taxon>
        <taxon>Piloderma</taxon>
    </lineage>
</organism>
<dbReference type="OrthoDB" id="2985259at2759"/>
<dbReference type="InterPro" id="IPR000719">
    <property type="entry name" value="Prot_kinase_dom"/>
</dbReference>
<protein>
    <recommendedName>
        <fullName evidence="1">Protein kinase domain-containing protein</fullName>
    </recommendedName>
</protein>
<reference evidence="3" key="2">
    <citation type="submission" date="2015-01" db="EMBL/GenBank/DDBJ databases">
        <title>Evolutionary Origins and Diversification of the Mycorrhizal Mutualists.</title>
        <authorList>
            <consortium name="DOE Joint Genome Institute"/>
            <consortium name="Mycorrhizal Genomics Consortium"/>
            <person name="Kohler A."/>
            <person name="Kuo A."/>
            <person name="Nagy L.G."/>
            <person name="Floudas D."/>
            <person name="Copeland A."/>
            <person name="Barry K.W."/>
            <person name="Cichocki N."/>
            <person name="Veneault-Fourrey C."/>
            <person name="LaButti K."/>
            <person name="Lindquist E.A."/>
            <person name="Lipzen A."/>
            <person name="Lundell T."/>
            <person name="Morin E."/>
            <person name="Murat C."/>
            <person name="Riley R."/>
            <person name="Ohm R."/>
            <person name="Sun H."/>
            <person name="Tunlid A."/>
            <person name="Henrissat B."/>
            <person name="Grigoriev I.V."/>
            <person name="Hibbett D.S."/>
            <person name="Martin F."/>
        </authorList>
    </citation>
    <scope>NUCLEOTIDE SEQUENCE [LARGE SCALE GENOMIC DNA]</scope>
    <source>
        <strain evidence="3">F 1598</strain>
    </source>
</reference>
<reference evidence="2 3" key="1">
    <citation type="submission" date="2014-04" db="EMBL/GenBank/DDBJ databases">
        <authorList>
            <consortium name="DOE Joint Genome Institute"/>
            <person name="Kuo A."/>
            <person name="Tarkka M."/>
            <person name="Buscot F."/>
            <person name="Kohler A."/>
            <person name="Nagy L.G."/>
            <person name="Floudas D."/>
            <person name="Copeland A."/>
            <person name="Barry K.W."/>
            <person name="Cichocki N."/>
            <person name="Veneault-Fourrey C."/>
            <person name="LaButti K."/>
            <person name="Lindquist E.A."/>
            <person name="Lipzen A."/>
            <person name="Lundell T."/>
            <person name="Morin E."/>
            <person name="Murat C."/>
            <person name="Sun H."/>
            <person name="Tunlid A."/>
            <person name="Henrissat B."/>
            <person name="Grigoriev I.V."/>
            <person name="Hibbett D.S."/>
            <person name="Martin F."/>
            <person name="Nordberg H.P."/>
            <person name="Cantor M.N."/>
            <person name="Hua S.X."/>
        </authorList>
    </citation>
    <scope>NUCLEOTIDE SEQUENCE [LARGE SCALE GENOMIC DNA]</scope>
    <source>
        <strain evidence="2 3">F 1598</strain>
    </source>
</reference>